<name>A0AAV1WFN0_LUPLU</name>
<dbReference type="EMBL" id="CAXHTB010000006">
    <property type="protein sequence ID" value="CAL0307838.1"/>
    <property type="molecule type" value="Genomic_DNA"/>
</dbReference>
<dbReference type="GO" id="GO:0005634">
    <property type="term" value="C:nucleus"/>
    <property type="evidence" value="ECO:0007669"/>
    <property type="project" value="UniProtKB-SubCell"/>
</dbReference>
<protein>
    <recommendedName>
        <fullName evidence="10">AP2/ERF domain-containing protein</fullName>
    </recommendedName>
</protein>
<evidence type="ECO:0000313" key="12">
    <source>
        <dbReference type="Proteomes" id="UP001497480"/>
    </source>
</evidence>
<evidence type="ECO:0000256" key="3">
    <source>
        <dbReference type="ARBA" id="ARBA00023015"/>
    </source>
</evidence>
<evidence type="ECO:0000256" key="1">
    <source>
        <dbReference type="ARBA" id="ARBA00004123"/>
    </source>
</evidence>
<proteinExistence type="inferred from homology"/>
<reference evidence="11 12" key="1">
    <citation type="submission" date="2024-03" db="EMBL/GenBank/DDBJ databases">
        <authorList>
            <person name="Martinez-Hernandez J."/>
        </authorList>
    </citation>
    <scope>NUCLEOTIDE SEQUENCE [LARGE SCALE GENOMIC DNA]</scope>
</reference>
<keyword evidence="7" id="KW-0539">Nucleus</keyword>
<evidence type="ECO:0000256" key="6">
    <source>
        <dbReference type="ARBA" id="ARBA00023163"/>
    </source>
</evidence>
<dbReference type="GO" id="GO:0003700">
    <property type="term" value="F:DNA-binding transcription factor activity"/>
    <property type="evidence" value="ECO:0007669"/>
    <property type="project" value="InterPro"/>
</dbReference>
<evidence type="ECO:0000256" key="8">
    <source>
        <dbReference type="ARBA" id="ARBA00024343"/>
    </source>
</evidence>
<dbReference type="CDD" id="cd00018">
    <property type="entry name" value="AP2"/>
    <property type="match status" value="1"/>
</dbReference>
<evidence type="ECO:0000256" key="9">
    <source>
        <dbReference type="SAM" id="MobiDB-lite"/>
    </source>
</evidence>
<keyword evidence="4" id="KW-0238">DNA-binding</keyword>
<dbReference type="PROSITE" id="PS51032">
    <property type="entry name" value="AP2_ERF"/>
    <property type="match status" value="1"/>
</dbReference>
<evidence type="ECO:0000313" key="11">
    <source>
        <dbReference type="EMBL" id="CAL0307838.1"/>
    </source>
</evidence>
<dbReference type="FunFam" id="3.30.730.10:FF:000001">
    <property type="entry name" value="Ethylene-responsive transcription factor 2"/>
    <property type="match status" value="1"/>
</dbReference>
<comment type="subcellular location">
    <subcellularLocation>
        <location evidence="1">Nucleus</location>
    </subcellularLocation>
</comment>
<dbReference type="SMART" id="SM00380">
    <property type="entry name" value="AP2"/>
    <property type="match status" value="1"/>
</dbReference>
<sequence>MAAEIDFFNISTELDSDPFRGELMEVLAPYMKSPSTTTPSLSPPTSSISYQPSISTSTSYSSTYFSSCSPFPTHPNFYTEGCPTMTHLFETGLSNCQNFVGFEQPSSVLGFNNLTPSHINQAQAQTQNKINNNSNTFSFLSPKPVPMKQVGLPPKPIKLYRGVRQRHWGKWVAEIRLPKNRTRLWLGTFNTAEEAALAYDKAAYKLRGDFSRLNFPNLKHQGSCVGEYKPLHSSVYAKLDAICDDLQKQGKPEKKLVRSSKKSKGVSKEEDLSQMENNNDNKCKVETSLSTVVTDSEGSVGSSPLSDLTFDDFTEPQWEAPSEHFNLMKFPSYEIDWDSL</sequence>
<evidence type="ECO:0000256" key="2">
    <source>
        <dbReference type="ARBA" id="ARBA00022745"/>
    </source>
</evidence>
<feature type="domain" description="AP2/ERF" evidence="10">
    <location>
        <begin position="159"/>
        <end position="216"/>
    </location>
</feature>
<dbReference type="InterPro" id="IPR016177">
    <property type="entry name" value="DNA-bd_dom_sf"/>
</dbReference>
<keyword evidence="2" id="KW-0936">Ethylene signaling pathway</keyword>
<keyword evidence="12" id="KW-1185">Reference proteome</keyword>
<evidence type="ECO:0000256" key="5">
    <source>
        <dbReference type="ARBA" id="ARBA00023159"/>
    </source>
</evidence>
<dbReference type="PRINTS" id="PR00367">
    <property type="entry name" value="ETHRSPELEMNT"/>
</dbReference>
<comment type="similarity">
    <text evidence="8">Belongs to the AP2/ERF transcription factor family. ERF subfamily.</text>
</comment>
<dbReference type="InterPro" id="IPR001471">
    <property type="entry name" value="AP2/ERF_dom"/>
</dbReference>
<feature type="region of interest" description="Disordered" evidence="9">
    <location>
        <begin position="253"/>
        <end position="281"/>
    </location>
</feature>
<evidence type="ECO:0000259" key="10">
    <source>
        <dbReference type="PROSITE" id="PS51032"/>
    </source>
</evidence>
<dbReference type="GO" id="GO:0009873">
    <property type="term" value="P:ethylene-activated signaling pathway"/>
    <property type="evidence" value="ECO:0007669"/>
    <property type="project" value="UniProtKB-KW"/>
</dbReference>
<evidence type="ECO:0000256" key="7">
    <source>
        <dbReference type="ARBA" id="ARBA00023242"/>
    </source>
</evidence>
<evidence type="ECO:0000256" key="4">
    <source>
        <dbReference type="ARBA" id="ARBA00023125"/>
    </source>
</evidence>
<dbReference type="PANTHER" id="PTHR31657:SF86">
    <property type="entry name" value="ETHYLENE RESPONSE FACTOR"/>
    <property type="match status" value="1"/>
</dbReference>
<dbReference type="GO" id="GO:0000976">
    <property type="term" value="F:transcription cis-regulatory region binding"/>
    <property type="evidence" value="ECO:0007669"/>
    <property type="project" value="UniProtKB-ARBA"/>
</dbReference>
<keyword evidence="3" id="KW-0805">Transcription regulation</keyword>
<dbReference type="SUPFAM" id="SSF54171">
    <property type="entry name" value="DNA-binding domain"/>
    <property type="match status" value="1"/>
</dbReference>
<dbReference type="PANTHER" id="PTHR31657">
    <property type="entry name" value="ETHYLENE-RESPONSIVE TRANSCRIPTION FACTOR ERF061"/>
    <property type="match status" value="1"/>
</dbReference>
<accession>A0AAV1WFN0</accession>
<dbReference type="Proteomes" id="UP001497480">
    <property type="component" value="Unassembled WGS sequence"/>
</dbReference>
<comment type="caution">
    <text evidence="11">The sequence shown here is derived from an EMBL/GenBank/DDBJ whole genome shotgun (WGS) entry which is preliminary data.</text>
</comment>
<gene>
    <name evidence="11" type="ORF">LLUT_LOCUS8898</name>
</gene>
<dbReference type="InterPro" id="IPR051758">
    <property type="entry name" value="ERF/AP2-like"/>
</dbReference>
<dbReference type="InterPro" id="IPR036955">
    <property type="entry name" value="AP2/ERF_dom_sf"/>
</dbReference>
<keyword evidence="6" id="KW-0804">Transcription</keyword>
<dbReference type="AlphaFoldDB" id="A0AAV1WFN0"/>
<dbReference type="Gene3D" id="3.30.730.10">
    <property type="entry name" value="AP2/ERF domain"/>
    <property type="match status" value="1"/>
</dbReference>
<dbReference type="Pfam" id="PF00847">
    <property type="entry name" value="AP2"/>
    <property type="match status" value="1"/>
</dbReference>
<keyword evidence="5" id="KW-0010">Activator</keyword>
<organism evidence="11 12">
    <name type="scientific">Lupinus luteus</name>
    <name type="common">European yellow lupine</name>
    <dbReference type="NCBI Taxonomy" id="3873"/>
    <lineage>
        <taxon>Eukaryota</taxon>
        <taxon>Viridiplantae</taxon>
        <taxon>Streptophyta</taxon>
        <taxon>Embryophyta</taxon>
        <taxon>Tracheophyta</taxon>
        <taxon>Spermatophyta</taxon>
        <taxon>Magnoliopsida</taxon>
        <taxon>eudicotyledons</taxon>
        <taxon>Gunneridae</taxon>
        <taxon>Pentapetalae</taxon>
        <taxon>rosids</taxon>
        <taxon>fabids</taxon>
        <taxon>Fabales</taxon>
        <taxon>Fabaceae</taxon>
        <taxon>Papilionoideae</taxon>
        <taxon>50 kb inversion clade</taxon>
        <taxon>genistoids sensu lato</taxon>
        <taxon>core genistoids</taxon>
        <taxon>Genisteae</taxon>
        <taxon>Lupinus</taxon>
    </lineage>
</organism>